<evidence type="ECO:0000259" key="1">
    <source>
        <dbReference type="Pfam" id="PF07929"/>
    </source>
</evidence>
<feature type="domain" description="Plasmid pRiA4b Orf3-like" evidence="1">
    <location>
        <begin position="2"/>
        <end position="99"/>
    </location>
</feature>
<protein>
    <recommendedName>
        <fullName evidence="1">Plasmid pRiA4b Orf3-like domain-containing protein</fullName>
    </recommendedName>
</protein>
<evidence type="ECO:0000313" key="3">
    <source>
        <dbReference type="Proteomes" id="UP000475545"/>
    </source>
</evidence>
<dbReference type="PANTHER" id="PTHR41878">
    <property type="entry name" value="LEXA REPRESSOR-RELATED"/>
    <property type="match status" value="1"/>
</dbReference>
<dbReference type="InterPro" id="IPR012912">
    <property type="entry name" value="Plasmid_pRiA4b_Orf3-like"/>
</dbReference>
<reference evidence="2 3" key="1">
    <citation type="submission" date="2019-11" db="EMBL/GenBank/DDBJ databases">
        <title>Gordonia sp. nov., a novel actinobacterium isolated from mangrove soil in Hainan.</title>
        <authorList>
            <person name="Huang X."/>
            <person name="Xie Y."/>
            <person name="Chu X."/>
            <person name="Xiao K."/>
        </authorList>
    </citation>
    <scope>NUCLEOTIDE SEQUENCE [LARGE SCALE GENOMIC DNA]</scope>
    <source>
        <strain evidence="2 3">HNM0687</strain>
    </source>
</reference>
<gene>
    <name evidence="2" type="ORF">GIY30_02020</name>
</gene>
<dbReference type="AlphaFoldDB" id="A0A6L7GL71"/>
<proteinExistence type="predicted"/>
<accession>A0A6L7GL71</accession>
<dbReference type="Gene3D" id="3.10.290.30">
    <property type="entry name" value="MM3350-like"/>
    <property type="match status" value="1"/>
</dbReference>
<dbReference type="SUPFAM" id="SSF159941">
    <property type="entry name" value="MM3350-like"/>
    <property type="match status" value="1"/>
</dbReference>
<dbReference type="PANTHER" id="PTHR41878:SF1">
    <property type="entry name" value="TNPR PROTEIN"/>
    <property type="match status" value="1"/>
</dbReference>
<dbReference type="Proteomes" id="UP000475545">
    <property type="component" value="Unassembled WGS sequence"/>
</dbReference>
<keyword evidence="3" id="KW-1185">Reference proteome</keyword>
<sequence>MIGEILRAPGAQMTYEYDFGDGWSHLITVADINPAPDESHPAVLDGEGMAPLEDVGGPFGWDDFVAAVSDPRHPDHAELREWAGLSPGQSFDPTAFDLAAVNRQLRRLF</sequence>
<comment type="caution">
    <text evidence="2">The sequence shown here is derived from an EMBL/GenBank/DDBJ whole genome shotgun (WGS) entry which is preliminary data.</text>
</comment>
<evidence type="ECO:0000313" key="2">
    <source>
        <dbReference type="EMBL" id="MXP20147.1"/>
    </source>
</evidence>
<dbReference type="EMBL" id="WMBR01000001">
    <property type="protein sequence ID" value="MXP20147.1"/>
    <property type="molecule type" value="Genomic_DNA"/>
</dbReference>
<name>A0A6L7GL71_9ACTN</name>
<organism evidence="2 3">
    <name type="scientific">Gordonia mangrovi</name>
    <dbReference type="NCBI Taxonomy" id="2665643"/>
    <lineage>
        <taxon>Bacteria</taxon>
        <taxon>Bacillati</taxon>
        <taxon>Actinomycetota</taxon>
        <taxon>Actinomycetes</taxon>
        <taxon>Mycobacteriales</taxon>
        <taxon>Gordoniaceae</taxon>
        <taxon>Gordonia</taxon>
    </lineage>
</organism>
<dbReference type="InterPro" id="IPR024047">
    <property type="entry name" value="MM3350-like_sf"/>
</dbReference>
<dbReference type="Pfam" id="PF07929">
    <property type="entry name" value="PRiA4_ORF3"/>
    <property type="match status" value="1"/>
</dbReference>